<organism evidence="2 3">
    <name type="scientific">Vigna unguiculata</name>
    <name type="common">Cowpea</name>
    <dbReference type="NCBI Taxonomy" id="3917"/>
    <lineage>
        <taxon>Eukaryota</taxon>
        <taxon>Viridiplantae</taxon>
        <taxon>Streptophyta</taxon>
        <taxon>Embryophyta</taxon>
        <taxon>Tracheophyta</taxon>
        <taxon>Spermatophyta</taxon>
        <taxon>Magnoliopsida</taxon>
        <taxon>eudicotyledons</taxon>
        <taxon>Gunneridae</taxon>
        <taxon>Pentapetalae</taxon>
        <taxon>rosids</taxon>
        <taxon>fabids</taxon>
        <taxon>Fabales</taxon>
        <taxon>Fabaceae</taxon>
        <taxon>Papilionoideae</taxon>
        <taxon>50 kb inversion clade</taxon>
        <taxon>NPAAA clade</taxon>
        <taxon>indigoferoid/millettioid clade</taxon>
        <taxon>Phaseoleae</taxon>
        <taxon>Vigna</taxon>
    </lineage>
</organism>
<sequence length="90" mass="10092">MVTCTEVMCSKFFLAKLKQTWREKSVREIGRQKVGGSGDTVSKSEERRKQREKVRGKAATADDSGGDRIQWKRVDGNDNQPTGSRSATPF</sequence>
<gene>
    <name evidence="2" type="ORF">DEO72_LG10g2523</name>
</gene>
<protein>
    <submittedName>
        <fullName evidence="2">Uncharacterized protein</fullName>
    </submittedName>
</protein>
<feature type="compositionally biased region" description="Basic and acidic residues" evidence="1">
    <location>
        <begin position="65"/>
        <end position="76"/>
    </location>
</feature>
<evidence type="ECO:0000313" key="2">
    <source>
        <dbReference type="EMBL" id="QCE11290.1"/>
    </source>
</evidence>
<evidence type="ECO:0000256" key="1">
    <source>
        <dbReference type="SAM" id="MobiDB-lite"/>
    </source>
</evidence>
<dbReference type="EMBL" id="CP039354">
    <property type="protein sequence ID" value="QCE11290.1"/>
    <property type="molecule type" value="Genomic_DNA"/>
</dbReference>
<reference evidence="2 3" key="1">
    <citation type="submission" date="2019-04" db="EMBL/GenBank/DDBJ databases">
        <title>An improved genome assembly and genetic linkage map for asparagus bean, Vigna unguiculata ssp. sesquipedialis.</title>
        <authorList>
            <person name="Xia Q."/>
            <person name="Zhang R."/>
            <person name="Dong Y."/>
        </authorList>
    </citation>
    <scope>NUCLEOTIDE SEQUENCE [LARGE SCALE GENOMIC DNA]</scope>
    <source>
        <tissue evidence="2">Leaf</tissue>
    </source>
</reference>
<evidence type="ECO:0000313" key="3">
    <source>
        <dbReference type="Proteomes" id="UP000501690"/>
    </source>
</evidence>
<dbReference type="Proteomes" id="UP000501690">
    <property type="component" value="Linkage Group LG10"/>
</dbReference>
<feature type="region of interest" description="Disordered" evidence="1">
    <location>
        <begin position="24"/>
        <end position="90"/>
    </location>
</feature>
<keyword evidence="3" id="KW-1185">Reference proteome</keyword>
<feature type="compositionally biased region" description="Polar residues" evidence="1">
    <location>
        <begin position="77"/>
        <end position="90"/>
    </location>
</feature>
<dbReference type="AlphaFoldDB" id="A0A4D6NBL9"/>
<proteinExistence type="predicted"/>
<name>A0A4D6NBL9_VIGUN</name>
<feature type="compositionally biased region" description="Basic and acidic residues" evidence="1">
    <location>
        <begin position="42"/>
        <end position="55"/>
    </location>
</feature>
<accession>A0A4D6NBL9</accession>